<dbReference type="SUPFAM" id="SSF52833">
    <property type="entry name" value="Thioredoxin-like"/>
    <property type="match status" value="1"/>
</dbReference>
<dbReference type="InterPro" id="IPR017937">
    <property type="entry name" value="Thioredoxin_CS"/>
</dbReference>
<proteinExistence type="predicted"/>
<dbReference type="InterPro" id="IPR013766">
    <property type="entry name" value="Thioredoxin_domain"/>
</dbReference>
<dbReference type="AlphaFoldDB" id="U2DJL4"/>
<feature type="domain" description="Thioredoxin" evidence="2">
    <location>
        <begin position="11"/>
        <end position="135"/>
    </location>
</feature>
<dbReference type="Gene3D" id="3.40.30.10">
    <property type="entry name" value="Glutaredoxin"/>
    <property type="match status" value="1"/>
</dbReference>
<evidence type="ECO:0000259" key="2">
    <source>
        <dbReference type="PROSITE" id="PS51352"/>
    </source>
</evidence>
<dbReference type="PATRIC" id="fig|1321819.3.peg.2845"/>
<reference evidence="3 4" key="1">
    <citation type="submission" date="2013-08" db="EMBL/GenBank/DDBJ databases">
        <authorList>
            <person name="Weinstock G."/>
            <person name="Sodergren E."/>
            <person name="Wylie T."/>
            <person name="Fulton L."/>
            <person name="Fulton R."/>
            <person name="Fronick C."/>
            <person name="O'Laughlin M."/>
            <person name="Godfrey J."/>
            <person name="Miner T."/>
            <person name="Herter B."/>
            <person name="Appelbaum E."/>
            <person name="Cordes M."/>
            <person name="Lek S."/>
            <person name="Wollam A."/>
            <person name="Pepin K.H."/>
            <person name="Palsikar V.B."/>
            <person name="Mitreva M."/>
            <person name="Wilson R.K."/>
        </authorList>
    </citation>
    <scope>NUCLEOTIDE SEQUENCE [LARGE SCALE GENOMIC DNA]</scope>
    <source>
        <strain evidence="3 4">F0041</strain>
    </source>
</reference>
<dbReference type="Pfam" id="PF00085">
    <property type="entry name" value="Thioredoxin"/>
    <property type="match status" value="1"/>
</dbReference>
<organism evidence="3 4">
    <name type="scientific">Bacteroides pyogenes F0041</name>
    <dbReference type="NCBI Taxonomy" id="1321819"/>
    <lineage>
        <taxon>Bacteria</taxon>
        <taxon>Pseudomonadati</taxon>
        <taxon>Bacteroidota</taxon>
        <taxon>Bacteroidia</taxon>
        <taxon>Bacteroidales</taxon>
        <taxon>Bacteroidaceae</taxon>
        <taxon>Bacteroides</taxon>
    </lineage>
</organism>
<gene>
    <name evidence="3" type="ORF">HMPREF1981_03076</name>
</gene>
<sequence>MKKIILTLHFTLLGISVQAQGILFFEGSWVELQKESAAQKRPIFIDVYTSWCAPCKKMSKEIFTRQEVGDYFNARFINYKIDAEKGEGIEIAARFNVSAYPTCLFVTSEGKLISSFLGAQTAEKLIKEGEKAMKNFALLPEIERLDAIYKRGNREPDFLQEYCSKRSEFGENGGQPVNDLLALLPDTALSEKENVRWIGHMTISDDSLLERCINRLRVMDRGHKRKANALNKAIMQALSTLLNQAIEGNLKTEFDRLIAHKAQMTAIDKQNQQNEIMASMGGGISYIAPEQIKLLFYAKHRYDVEFSTLFLDYLNRNMAEHPTQQLISKTDEDERTYADFLKSDTVSEETKREVERGRGLMKLFSGIHNKVLSSSLFNAAEHYWELNAPQSAELKSHYIEWLQFFYALAREASIAIPVSQRLAELGETAQAKAMLENLSEFLTVKGDPEKELGRVKEALAKY</sequence>
<dbReference type="PROSITE" id="PS00194">
    <property type="entry name" value="THIOREDOXIN_1"/>
    <property type="match status" value="1"/>
</dbReference>
<dbReference type="Proteomes" id="UP000016496">
    <property type="component" value="Unassembled WGS sequence"/>
</dbReference>
<dbReference type="RefSeq" id="WP_021646835.1">
    <property type="nucleotide sequence ID" value="NZ_KE993153.1"/>
</dbReference>
<dbReference type="GeneID" id="99753601"/>
<dbReference type="EMBL" id="AWSV01000155">
    <property type="protein sequence ID" value="ERI81687.1"/>
    <property type="molecule type" value="Genomic_DNA"/>
</dbReference>
<dbReference type="CDD" id="cd02947">
    <property type="entry name" value="TRX_family"/>
    <property type="match status" value="1"/>
</dbReference>
<keyword evidence="1" id="KW-0676">Redox-active center</keyword>
<name>U2DJL4_9BACE</name>
<dbReference type="PANTHER" id="PTHR43601:SF3">
    <property type="entry name" value="THIOREDOXIN, MITOCHONDRIAL"/>
    <property type="match status" value="1"/>
</dbReference>
<accession>U2DJL4</accession>
<evidence type="ECO:0000313" key="4">
    <source>
        <dbReference type="Proteomes" id="UP000016496"/>
    </source>
</evidence>
<evidence type="ECO:0000313" key="3">
    <source>
        <dbReference type="EMBL" id="ERI81687.1"/>
    </source>
</evidence>
<dbReference type="PANTHER" id="PTHR43601">
    <property type="entry name" value="THIOREDOXIN, MITOCHONDRIAL"/>
    <property type="match status" value="1"/>
</dbReference>
<comment type="caution">
    <text evidence="3">The sequence shown here is derived from an EMBL/GenBank/DDBJ whole genome shotgun (WGS) entry which is preliminary data.</text>
</comment>
<dbReference type="InterPro" id="IPR036249">
    <property type="entry name" value="Thioredoxin-like_sf"/>
</dbReference>
<dbReference type="GO" id="GO:0045454">
    <property type="term" value="P:cell redox homeostasis"/>
    <property type="evidence" value="ECO:0007669"/>
    <property type="project" value="TreeGrafter"/>
</dbReference>
<dbReference type="PROSITE" id="PS51352">
    <property type="entry name" value="THIOREDOXIN_2"/>
    <property type="match status" value="1"/>
</dbReference>
<protein>
    <submittedName>
        <fullName evidence="3">Thioredoxin</fullName>
    </submittedName>
</protein>
<dbReference type="OrthoDB" id="1099736at2"/>
<dbReference type="HOGENOM" id="CLU_586403_0_0_10"/>
<evidence type="ECO:0000256" key="1">
    <source>
        <dbReference type="ARBA" id="ARBA00023284"/>
    </source>
</evidence>